<dbReference type="Gene3D" id="3.40.50.720">
    <property type="entry name" value="NAD(P)-binding Rossmann-like Domain"/>
    <property type="match status" value="1"/>
</dbReference>
<evidence type="ECO:0000259" key="4">
    <source>
        <dbReference type="Pfam" id="PF22725"/>
    </source>
</evidence>
<gene>
    <name evidence="5" type="ORF">ACFQ4C_00555</name>
</gene>
<evidence type="ECO:0000259" key="3">
    <source>
        <dbReference type="Pfam" id="PF01408"/>
    </source>
</evidence>
<organism evidence="5 6">
    <name type="scientific">Larkinella insperata</name>
    <dbReference type="NCBI Taxonomy" id="332158"/>
    <lineage>
        <taxon>Bacteria</taxon>
        <taxon>Pseudomonadati</taxon>
        <taxon>Bacteroidota</taxon>
        <taxon>Cytophagia</taxon>
        <taxon>Cytophagales</taxon>
        <taxon>Spirosomataceae</taxon>
        <taxon>Larkinella</taxon>
    </lineage>
</organism>
<dbReference type="InterPro" id="IPR036291">
    <property type="entry name" value="NAD(P)-bd_dom_sf"/>
</dbReference>
<dbReference type="SUPFAM" id="SSF51735">
    <property type="entry name" value="NAD(P)-binding Rossmann-fold domains"/>
    <property type="match status" value="1"/>
</dbReference>
<evidence type="ECO:0000256" key="2">
    <source>
        <dbReference type="ARBA" id="ARBA00023002"/>
    </source>
</evidence>
<dbReference type="RefSeq" id="WP_265990266.1">
    <property type="nucleotide sequence ID" value="NZ_CP110973.1"/>
</dbReference>
<protein>
    <submittedName>
        <fullName evidence="5">Gfo/Idh/MocA family protein</fullName>
    </submittedName>
</protein>
<feature type="domain" description="Gfo/Idh/MocA-like oxidoreductase N-terminal" evidence="3">
    <location>
        <begin position="51"/>
        <end position="135"/>
    </location>
</feature>
<feature type="domain" description="GFO/IDH/MocA-like oxidoreductase" evidence="4">
    <location>
        <begin position="149"/>
        <end position="285"/>
    </location>
</feature>
<dbReference type="Proteomes" id="UP001597116">
    <property type="component" value="Unassembled WGS sequence"/>
</dbReference>
<proteinExistence type="inferred from homology"/>
<evidence type="ECO:0000313" key="5">
    <source>
        <dbReference type="EMBL" id="MFD1139574.1"/>
    </source>
</evidence>
<evidence type="ECO:0000256" key="1">
    <source>
        <dbReference type="ARBA" id="ARBA00010928"/>
    </source>
</evidence>
<evidence type="ECO:0000313" key="6">
    <source>
        <dbReference type="Proteomes" id="UP001597116"/>
    </source>
</evidence>
<dbReference type="Pfam" id="PF22725">
    <property type="entry name" value="GFO_IDH_MocA_C3"/>
    <property type="match status" value="1"/>
</dbReference>
<name>A0ABW3QD97_9BACT</name>
<dbReference type="Pfam" id="PF01408">
    <property type="entry name" value="GFO_IDH_MocA"/>
    <property type="match status" value="1"/>
</dbReference>
<dbReference type="EMBL" id="JBHTLP010000001">
    <property type="protein sequence ID" value="MFD1139574.1"/>
    <property type="molecule type" value="Genomic_DNA"/>
</dbReference>
<comment type="caution">
    <text evidence="5">The sequence shown here is derived from an EMBL/GenBank/DDBJ whole genome shotgun (WGS) entry which is preliminary data.</text>
</comment>
<accession>A0ABW3QD97</accession>
<keyword evidence="2" id="KW-0560">Oxidoreductase</keyword>
<dbReference type="PANTHER" id="PTHR43708:SF5">
    <property type="entry name" value="CONSERVED EXPRESSED OXIDOREDUCTASE (EUROFUNG)-RELATED"/>
    <property type="match status" value="1"/>
</dbReference>
<reference evidence="6" key="1">
    <citation type="journal article" date="2019" name="Int. J. Syst. Evol. Microbiol.">
        <title>The Global Catalogue of Microorganisms (GCM) 10K type strain sequencing project: providing services to taxonomists for standard genome sequencing and annotation.</title>
        <authorList>
            <consortium name="The Broad Institute Genomics Platform"/>
            <consortium name="The Broad Institute Genome Sequencing Center for Infectious Disease"/>
            <person name="Wu L."/>
            <person name="Ma J."/>
        </authorList>
    </citation>
    <scope>NUCLEOTIDE SEQUENCE [LARGE SCALE GENOMIC DNA]</scope>
    <source>
        <strain evidence="6">CCUG 55608</strain>
    </source>
</reference>
<sequence length="381" mass="42891">MKEHKVGIIMNGVTGRMGTNQHLLRSIVAIIKQGGVKVGPDEVIMPDPILVGRDVNKLEKLCQQSGVTKMTTNVDEALADPHNIIYFDAQTTGRRAEGVRKAVEAGKHVYCEKPTAVSTEVAMELYELCKAAGLKNGVVQDKLWLPGLLKLKRLIQNDFFGKILSVRGEFGYWVFEGHTIPAQRPSWNYRKEDDGGIIVDMLCHWRYVLDNVFGNVKSVSCLGATHIPERIDEQGKPYTATADDAAYATFELEGGVIAQFNSSWTTRVRRDDLLTLHVDGTKGSAVAGLRECYIQHYGNTPKPVWNPDIEQPIKFFEGWAKVPEQEPFDNAFKVQWELFLKHVVKDEPFPWDLREGAKGVQLAEKGIESWEKRCWVDIPEL</sequence>
<keyword evidence="6" id="KW-1185">Reference proteome</keyword>
<dbReference type="InterPro" id="IPR055170">
    <property type="entry name" value="GFO_IDH_MocA-like_dom"/>
</dbReference>
<dbReference type="PANTHER" id="PTHR43708">
    <property type="entry name" value="CONSERVED EXPRESSED OXIDOREDUCTASE (EUROFUNG)"/>
    <property type="match status" value="1"/>
</dbReference>
<comment type="similarity">
    <text evidence="1">Belongs to the Gfo/Idh/MocA family.</text>
</comment>
<dbReference type="Gene3D" id="3.30.360.10">
    <property type="entry name" value="Dihydrodipicolinate Reductase, domain 2"/>
    <property type="match status" value="1"/>
</dbReference>
<dbReference type="SUPFAM" id="SSF55347">
    <property type="entry name" value="Glyceraldehyde-3-phosphate dehydrogenase-like, C-terminal domain"/>
    <property type="match status" value="1"/>
</dbReference>
<dbReference type="InterPro" id="IPR000683">
    <property type="entry name" value="Gfo/Idh/MocA-like_OxRdtase_N"/>
</dbReference>
<dbReference type="InterPro" id="IPR051317">
    <property type="entry name" value="Gfo/Idh/MocA_oxidoreduct"/>
</dbReference>